<dbReference type="SUPFAM" id="SSF56112">
    <property type="entry name" value="Protein kinase-like (PK-like)"/>
    <property type="match status" value="1"/>
</dbReference>
<dbReference type="SUPFAM" id="SSF81901">
    <property type="entry name" value="HCP-like"/>
    <property type="match status" value="1"/>
</dbReference>
<dbReference type="Pfam" id="PF08238">
    <property type="entry name" value="Sel1"/>
    <property type="match status" value="7"/>
</dbReference>
<proteinExistence type="predicted"/>
<comment type="caution">
    <text evidence="2">The sequence shown here is derived from an EMBL/GenBank/DDBJ whole genome shotgun (WGS) entry which is preliminary data.</text>
</comment>
<dbReference type="Gene3D" id="1.10.510.10">
    <property type="entry name" value="Transferase(Phosphotransferase) domain 1"/>
    <property type="match status" value="1"/>
</dbReference>
<dbReference type="InterPro" id="IPR052748">
    <property type="entry name" value="ISR_Activator"/>
</dbReference>
<protein>
    <recommendedName>
        <fullName evidence="1">Protein kinase domain-containing protein</fullName>
    </recommendedName>
</protein>
<name>A0A397GFK4_9GLOM</name>
<organism evidence="2 3">
    <name type="scientific">Diversispora epigaea</name>
    <dbReference type="NCBI Taxonomy" id="1348612"/>
    <lineage>
        <taxon>Eukaryota</taxon>
        <taxon>Fungi</taxon>
        <taxon>Fungi incertae sedis</taxon>
        <taxon>Mucoromycota</taxon>
        <taxon>Glomeromycotina</taxon>
        <taxon>Glomeromycetes</taxon>
        <taxon>Diversisporales</taxon>
        <taxon>Diversisporaceae</taxon>
        <taxon>Diversispora</taxon>
    </lineage>
</organism>
<accession>A0A397GFK4</accession>
<dbReference type="InterPro" id="IPR000719">
    <property type="entry name" value="Prot_kinase_dom"/>
</dbReference>
<gene>
    <name evidence="2" type="ORF">Glove_551g20</name>
</gene>
<dbReference type="PANTHER" id="PTHR45011">
    <property type="entry name" value="DAP3-BINDING CELL DEATH ENHANCER 1"/>
    <property type="match status" value="1"/>
</dbReference>
<dbReference type="GO" id="GO:0004672">
    <property type="term" value="F:protein kinase activity"/>
    <property type="evidence" value="ECO:0007669"/>
    <property type="project" value="InterPro"/>
</dbReference>
<dbReference type="Gene3D" id="1.25.40.10">
    <property type="entry name" value="Tetratricopeptide repeat domain"/>
    <property type="match status" value="2"/>
</dbReference>
<sequence length="676" mass="78074">MPQVKTNEHENIKEWDNLIIENTLQKENIPFYQFSDFENVKLISGNIYEAIFKISQKTIVLKCVYLNDKFTPDNLINEIKRHRKLKVHDNILKFYGITKQENTNNYMIILEYVNNGSLRQYLKTNFQKMDWNTKLNLAKQIANVLMYLHSNEIIHGKLNSENILVHNGNIKLNVFGLTKIMPESLGFLKNILGPIQYMDPQYLKLFSTIGKNKSSDIFGLGIILWEISSGNFTIEMESSLNVDSLINITIPGTPLQYKEIYIDCWKHDGNSRPDISQVVKNLSQIIISDACVKFETPPQSQPYNVTGVKLKNLNMQNEEPEIKSDPPFDATTEVDSFINDLFEFYIDVRKKQSRVMQSILIKNYIREHKMNPVKILYKMIRHPFYYLFTNLIGFFYQYGIGTVIDNRMALKFFNLAANEIIGTFHPSNSLSLRKLYNIKKEDGTISLAYLYLDGLGVDKDRKKAFQIYYSLAVKGSLIALNLVAHCYGYGHGVEKNAEKAFKLFKKSAEKGMLLAQSNLGVYYENGIGIKRDEVKAFQWNKKSALAGNTNAMCDIGYCYKKGLGVNEDEKEAFKWYLKAAEKGDYMAQHNLGCCYAYEGIYNDYKKAFEWYKKAAENDLPESQYMVGMYFYGGFGTGKSIIEAIYWLNKAKENGNIAANRALEEEIDRIIFYIYRD</sequence>
<dbReference type="Pfam" id="PF07714">
    <property type="entry name" value="PK_Tyr_Ser-Thr"/>
    <property type="match status" value="1"/>
</dbReference>
<dbReference type="EMBL" id="PQFF01000469">
    <property type="protein sequence ID" value="RHZ48428.1"/>
    <property type="molecule type" value="Genomic_DNA"/>
</dbReference>
<dbReference type="PANTHER" id="PTHR45011:SF1">
    <property type="entry name" value="DAP3-BINDING CELL DEATH ENHANCER 1"/>
    <property type="match status" value="1"/>
</dbReference>
<reference evidence="2 3" key="1">
    <citation type="submission" date="2018-08" db="EMBL/GenBank/DDBJ databases">
        <title>Genome and evolution of the arbuscular mycorrhizal fungus Diversispora epigaea (formerly Glomus versiforme) and its bacterial endosymbionts.</title>
        <authorList>
            <person name="Sun X."/>
            <person name="Fei Z."/>
            <person name="Harrison M."/>
        </authorList>
    </citation>
    <scope>NUCLEOTIDE SEQUENCE [LARGE SCALE GENOMIC DNA]</scope>
    <source>
        <strain evidence="2 3">IT104</strain>
    </source>
</reference>
<dbReference type="SMART" id="SM00671">
    <property type="entry name" value="SEL1"/>
    <property type="match status" value="7"/>
</dbReference>
<evidence type="ECO:0000313" key="2">
    <source>
        <dbReference type="EMBL" id="RHZ48428.1"/>
    </source>
</evidence>
<dbReference type="Proteomes" id="UP000266861">
    <property type="component" value="Unassembled WGS sequence"/>
</dbReference>
<dbReference type="InterPro" id="IPR006597">
    <property type="entry name" value="Sel1-like"/>
</dbReference>
<keyword evidence="3" id="KW-1185">Reference proteome</keyword>
<evidence type="ECO:0000313" key="3">
    <source>
        <dbReference type="Proteomes" id="UP000266861"/>
    </source>
</evidence>
<dbReference type="STRING" id="1348612.A0A397GFK4"/>
<dbReference type="InterPro" id="IPR011990">
    <property type="entry name" value="TPR-like_helical_dom_sf"/>
</dbReference>
<dbReference type="OrthoDB" id="272077at2759"/>
<dbReference type="InterPro" id="IPR011009">
    <property type="entry name" value="Kinase-like_dom_sf"/>
</dbReference>
<dbReference type="InterPro" id="IPR001245">
    <property type="entry name" value="Ser-Thr/Tyr_kinase_cat_dom"/>
</dbReference>
<feature type="domain" description="Protein kinase" evidence="1">
    <location>
        <begin position="37"/>
        <end position="287"/>
    </location>
</feature>
<dbReference type="AlphaFoldDB" id="A0A397GFK4"/>
<dbReference type="GO" id="GO:0005524">
    <property type="term" value="F:ATP binding"/>
    <property type="evidence" value="ECO:0007669"/>
    <property type="project" value="InterPro"/>
</dbReference>
<dbReference type="PROSITE" id="PS50011">
    <property type="entry name" value="PROTEIN_KINASE_DOM"/>
    <property type="match status" value="1"/>
</dbReference>
<evidence type="ECO:0000259" key="1">
    <source>
        <dbReference type="PROSITE" id="PS50011"/>
    </source>
</evidence>